<feature type="transmembrane region" description="Helical" evidence="1">
    <location>
        <begin position="181"/>
        <end position="198"/>
    </location>
</feature>
<keyword evidence="1" id="KW-1133">Transmembrane helix</keyword>
<evidence type="ECO:0000313" key="2">
    <source>
        <dbReference type="EMBL" id="MFC6035287.1"/>
    </source>
</evidence>
<feature type="transmembrane region" description="Helical" evidence="1">
    <location>
        <begin position="50"/>
        <end position="81"/>
    </location>
</feature>
<dbReference type="PANTHER" id="PTHR41795">
    <property type="entry name" value="EXOPOLYSACCHARIDE SYNTHESIS PROTEIN"/>
    <property type="match status" value="1"/>
</dbReference>
<dbReference type="Pfam" id="PF06055">
    <property type="entry name" value="ExoD"/>
    <property type="match status" value="1"/>
</dbReference>
<gene>
    <name evidence="2" type="ORF">ACFMB1_07005</name>
</gene>
<evidence type="ECO:0000313" key="3">
    <source>
        <dbReference type="Proteomes" id="UP001596116"/>
    </source>
</evidence>
<keyword evidence="1" id="KW-0472">Membrane</keyword>
<dbReference type="PANTHER" id="PTHR41795:SF1">
    <property type="entry name" value="EXOPOLYSACCHARIDE SYNTHESIS PROTEIN"/>
    <property type="match status" value="1"/>
</dbReference>
<dbReference type="PIRSF" id="PIRSF033239">
    <property type="entry name" value="ExoD"/>
    <property type="match status" value="1"/>
</dbReference>
<reference evidence="2 3" key="1">
    <citation type="submission" date="2024-09" db="EMBL/GenBank/DDBJ databases">
        <authorList>
            <person name="Zhang Z.-H."/>
        </authorList>
    </citation>
    <scope>NUCLEOTIDE SEQUENCE [LARGE SCALE GENOMIC DNA]</scope>
    <source>
        <strain evidence="2 3">HHTR114</strain>
    </source>
</reference>
<keyword evidence="1" id="KW-0812">Transmembrane</keyword>
<proteinExistence type="predicted"/>
<name>A0ABW1KZ49_9PROT</name>
<accession>A0ABW1KZ49</accession>
<keyword evidence="3" id="KW-1185">Reference proteome</keyword>
<protein>
    <submittedName>
        <fullName evidence="2">Exopolysaccharide biosynthesis protein</fullName>
    </submittedName>
</protein>
<evidence type="ECO:0000256" key="1">
    <source>
        <dbReference type="SAM" id="Phobius"/>
    </source>
</evidence>
<dbReference type="Proteomes" id="UP001596116">
    <property type="component" value="Unassembled WGS sequence"/>
</dbReference>
<dbReference type="InterPro" id="IPR010331">
    <property type="entry name" value="ExoD"/>
</dbReference>
<feature type="transmembrane region" description="Helical" evidence="1">
    <location>
        <begin position="142"/>
        <end position="175"/>
    </location>
</feature>
<dbReference type="RefSeq" id="WP_379879388.1">
    <property type="nucleotide sequence ID" value="NZ_JBHPON010000001.1"/>
</dbReference>
<organism evidence="2 3">
    <name type="scientific">Hyphococcus aureus</name>
    <dbReference type="NCBI Taxonomy" id="2666033"/>
    <lineage>
        <taxon>Bacteria</taxon>
        <taxon>Pseudomonadati</taxon>
        <taxon>Pseudomonadota</taxon>
        <taxon>Alphaproteobacteria</taxon>
        <taxon>Parvularculales</taxon>
        <taxon>Parvularculaceae</taxon>
        <taxon>Hyphococcus</taxon>
    </lineage>
</organism>
<comment type="caution">
    <text evidence="2">The sequence shown here is derived from an EMBL/GenBank/DDBJ whole genome shotgun (WGS) entry which is preliminary data.</text>
</comment>
<dbReference type="EMBL" id="JBHPON010000001">
    <property type="protein sequence ID" value="MFC6035287.1"/>
    <property type="molecule type" value="Genomic_DNA"/>
</dbReference>
<sequence>MSVSRQSNSVADGDAPLESIVDDAIAQSENGRVSLRALLRAWDDRSYGPLFIVLGFVGGTPLAVIPGAAAVVGVVIAILALQMALGLNHPWLPDIALKQSISEEKLREVRRKMDKPLRFIDHLITERWTWAAGEAMRRAAAIFVTALGILMIPFDAVPFAVAAPAWTIVLFGVAITARDGLVMSLALAGCLAVGFIAVRAF</sequence>